<evidence type="ECO:0000256" key="1">
    <source>
        <dbReference type="SAM" id="Phobius"/>
    </source>
</evidence>
<comment type="caution">
    <text evidence="2">The sequence shown here is derived from an EMBL/GenBank/DDBJ whole genome shotgun (WGS) entry which is preliminary data.</text>
</comment>
<dbReference type="Pfam" id="PF06912">
    <property type="entry name" value="DUF1275"/>
    <property type="match status" value="1"/>
</dbReference>
<protein>
    <submittedName>
        <fullName evidence="2">DUF1275 domain-containing protein</fullName>
    </submittedName>
</protein>
<name>A0ABT0Y4G8_9ACTN</name>
<feature type="transmembrane region" description="Helical" evidence="1">
    <location>
        <begin position="110"/>
        <end position="126"/>
    </location>
</feature>
<evidence type="ECO:0000313" key="3">
    <source>
        <dbReference type="Proteomes" id="UP001523216"/>
    </source>
</evidence>
<sequence>MLAVAAALSFTMHASVHPSAGPAVLIGMFAVCAMAVQNAYLHLVPATALSTAVMTGNLVAATTAATDIVRSRGRDRAARQRWSRSWPLLAGFVGGCLIGAAAATLLSDRAAAVPAVCAVALLIGVLRQRSSAGRKGGPTPTGS</sequence>
<dbReference type="RefSeq" id="WP_251800875.1">
    <property type="nucleotide sequence ID" value="NZ_JAMQOL010000037.1"/>
</dbReference>
<feature type="transmembrane region" description="Helical" evidence="1">
    <location>
        <begin position="42"/>
        <end position="65"/>
    </location>
</feature>
<accession>A0ABT0Y4G8</accession>
<keyword evidence="1" id="KW-0472">Membrane</keyword>
<reference evidence="2 3" key="1">
    <citation type="submission" date="2022-06" db="EMBL/GenBank/DDBJ databases">
        <title>Actinoplanes abujensis sp. nov., isolated from Nigerian arid soil.</title>
        <authorList>
            <person name="Ding P."/>
        </authorList>
    </citation>
    <scope>NUCLEOTIDE SEQUENCE [LARGE SCALE GENOMIC DNA]</scope>
    <source>
        <strain evidence="3">TRM88002</strain>
    </source>
</reference>
<keyword evidence="1" id="KW-0812">Transmembrane</keyword>
<dbReference type="PANTHER" id="PTHR37314:SF4">
    <property type="entry name" value="UPF0700 TRANSMEMBRANE PROTEIN YOAK"/>
    <property type="match status" value="1"/>
</dbReference>
<keyword evidence="1" id="KW-1133">Transmembrane helix</keyword>
<evidence type="ECO:0000313" key="2">
    <source>
        <dbReference type="EMBL" id="MCM4080931.1"/>
    </source>
</evidence>
<feature type="transmembrane region" description="Helical" evidence="1">
    <location>
        <begin position="86"/>
        <end position="104"/>
    </location>
</feature>
<gene>
    <name evidence="2" type="ORF">LXN57_25475</name>
</gene>
<dbReference type="Proteomes" id="UP001523216">
    <property type="component" value="Unassembled WGS sequence"/>
</dbReference>
<dbReference type="EMBL" id="JAMQOL010000037">
    <property type="protein sequence ID" value="MCM4080931.1"/>
    <property type="molecule type" value="Genomic_DNA"/>
</dbReference>
<dbReference type="InterPro" id="IPR010699">
    <property type="entry name" value="DUF1275"/>
</dbReference>
<keyword evidence="3" id="KW-1185">Reference proteome</keyword>
<proteinExistence type="predicted"/>
<dbReference type="PANTHER" id="PTHR37314">
    <property type="entry name" value="SLR0142 PROTEIN"/>
    <property type="match status" value="1"/>
</dbReference>
<organism evidence="2 3">
    <name type="scientific">Paractinoplanes hotanensis</name>
    <dbReference type="NCBI Taxonomy" id="2906497"/>
    <lineage>
        <taxon>Bacteria</taxon>
        <taxon>Bacillati</taxon>
        <taxon>Actinomycetota</taxon>
        <taxon>Actinomycetes</taxon>
        <taxon>Micromonosporales</taxon>
        <taxon>Micromonosporaceae</taxon>
        <taxon>Paractinoplanes</taxon>
    </lineage>
</organism>